<dbReference type="InterPro" id="IPR000835">
    <property type="entry name" value="HTH_MarR-typ"/>
</dbReference>
<dbReference type="Pfam" id="PF01047">
    <property type="entry name" value="MarR"/>
    <property type="match status" value="1"/>
</dbReference>
<reference evidence="6" key="1">
    <citation type="journal article" date="2019" name="Int. J. Syst. Evol. Microbiol.">
        <title>The Global Catalogue of Microorganisms (GCM) 10K type strain sequencing project: providing services to taxonomists for standard genome sequencing and annotation.</title>
        <authorList>
            <consortium name="The Broad Institute Genomics Platform"/>
            <consortium name="The Broad Institute Genome Sequencing Center for Infectious Disease"/>
            <person name="Wu L."/>
            <person name="Ma J."/>
        </authorList>
    </citation>
    <scope>NUCLEOTIDE SEQUENCE [LARGE SCALE GENOMIC DNA]</scope>
    <source>
        <strain evidence="6">CCUG 59778</strain>
    </source>
</reference>
<dbReference type="InterPro" id="IPR036388">
    <property type="entry name" value="WH-like_DNA-bd_sf"/>
</dbReference>
<dbReference type="SUPFAM" id="SSF46785">
    <property type="entry name" value="Winged helix' DNA-binding domain"/>
    <property type="match status" value="1"/>
</dbReference>
<proteinExistence type="predicted"/>
<dbReference type="Proteomes" id="UP001595817">
    <property type="component" value="Unassembled WGS sequence"/>
</dbReference>
<evidence type="ECO:0000256" key="2">
    <source>
        <dbReference type="ARBA" id="ARBA00023125"/>
    </source>
</evidence>
<organism evidence="5 6">
    <name type="scientific">Chungangia koreensis</name>
    <dbReference type="NCBI Taxonomy" id="752657"/>
    <lineage>
        <taxon>Bacteria</taxon>
        <taxon>Bacillati</taxon>
        <taxon>Bacillota</taxon>
        <taxon>Bacilli</taxon>
        <taxon>Lactobacillales</taxon>
        <taxon>Chungangia</taxon>
    </lineage>
</organism>
<keyword evidence="6" id="KW-1185">Reference proteome</keyword>
<comment type="caution">
    <text evidence="5">The sequence shown here is derived from an EMBL/GenBank/DDBJ whole genome shotgun (WGS) entry which is preliminary data.</text>
</comment>
<evidence type="ECO:0000313" key="6">
    <source>
        <dbReference type="Proteomes" id="UP001595817"/>
    </source>
</evidence>
<dbReference type="PRINTS" id="PR00598">
    <property type="entry name" value="HTHMARR"/>
</dbReference>
<accession>A0ABV8X894</accession>
<evidence type="ECO:0000259" key="4">
    <source>
        <dbReference type="PROSITE" id="PS50995"/>
    </source>
</evidence>
<dbReference type="SMART" id="SM00347">
    <property type="entry name" value="HTH_MARR"/>
    <property type="match status" value="1"/>
</dbReference>
<dbReference type="RefSeq" id="WP_378156089.1">
    <property type="nucleotide sequence ID" value="NZ_JBHSEC010000019.1"/>
</dbReference>
<dbReference type="Gene3D" id="1.10.10.10">
    <property type="entry name" value="Winged helix-like DNA-binding domain superfamily/Winged helix DNA-binding domain"/>
    <property type="match status" value="1"/>
</dbReference>
<evidence type="ECO:0000313" key="5">
    <source>
        <dbReference type="EMBL" id="MFC4411314.1"/>
    </source>
</evidence>
<evidence type="ECO:0000256" key="3">
    <source>
        <dbReference type="ARBA" id="ARBA00023163"/>
    </source>
</evidence>
<sequence length="134" mass="15668">MNPLLHEMFQTVRVLSKELNEELKKYDLFHSQWSILFCIQNNGPMAISAISKYFNVEAPTISRTVTRLEQLNLVERHEGEDKREKIVHLTEHALLQLNEISDSVVRFEEGVINRISVEEQEILRNILLKLKIEG</sequence>
<gene>
    <name evidence="5" type="ORF">ACFOZY_12865</name>
</gene>
<evidence type="ECO:0000256" key="1">
    <source>
        <dbReference type="ARBA" id="ARBA00023015"/>
    </source>
</evidence>
<dbReference type="PANTHER" id="PTHR42756:SF1">
    <property type="entry name" value="TRANSCRIPTIONAL REPRESSOR OF EMRAB OPERON"/>
    <property type="match status" value="1"/>
</dbReference>
<feature type="domain" description="HTH marR-type" evidence="4">
    <location>
        <begin position="1"/>
        <end position="132"/>
    </location>
</feature>
<protein>
    <submittedName>
        <fullName evidence="5">MarR family winged helix-turn-helix transcriptional regulator</fullName>
    </submittedName>
</protein>
<dbReference type="PANTHER" id="PTHR42756">
    <property type="entry name" value="TRANSCRIPTIONAL REGULATOR, MARR"/>
    <property type="match status" value="1"/>
</dbReference>
<name>A0ABV8X894_9LACT</name>
<keyword evidence="1" id="KW-0805">Transcription regulation</keyword>
<keyword evidence="3" id="KW-0804">Transcription</keyword>
<keyword evidence="2" id="KW-0238">DNA-binding</keyword>
<dbReference type="EMBL" id="JBHSEC010000019">
    <property type="protein sequence ID" value="MFC4411314.1"/>
    <property type="molecule type" value="Genomic_DNA"/>
</dbReference>
<dbReference type="PROSITE" id="PS50995">
    <property type="entry name" value="HTH_MARR_2"/>
    <property type="match status" value="1"/>
</dbReference>
<dbReference type="InterPro" id="IPR036390">
    <property type="entry name" value="WH_DNA-bd_sf"/>
</dbReference>